<dbReference type="RefSeq" id="WP_267772648.1">
    <property type="nucleotide sequence ID" value="NZ_JAPNKE010000002.1"/>
</dbReference>
<feature type="chain" id="PRO_5040898235" description="Secreted protein" evidence="2">
    <location>
        <begin position="23"/>
        <end position="101"/>
    </location>
</feature>
<keyword evidence="4" id="KW-1185">Reference proteome</keyword>
<feature type="signal peptide" evidence="2">
    <location>
        <begin position="1"/>
        <end position="22"/>
    </location>
</feature>
<name>A0A9X3EUZ7_9BACT</name>
<evidence type="ECO:0000256" key="2">
    <source>
        <dbReference type="SAM" id="SignalP"/>
    </source>
</evidence>
<dbReference type="AlphaFoldDB" id="A0A9X3EUZ7"/>
<feature type="region of interest" description="Disordered" evidence="1">
    <location>
        <begin position="50"/>
        <end position="101"/>
    </location>
</feature>
<evidence type="ECO:0008006" key="5">
    <source>
        <dbReference type="Google" id="ProtNLM"/>
    </source>
</evidence>
<feature type="compositionally biased region" description="Low complexity" evidence="1">
    <location>
        <begin position="71"/>
        <end position="101"/>
    </location>
</feature>
<keyword evidence="2" id="KW-0732">Signal</keyword>
<gene>
    <name evidence="3" type="ORF">OV079_30980</name>
</gene>
<reference evidence="3" key="1">
    <citation type="submission" date="2022-11" db="EMBL/GenBank/DDBJ databases">
        <title>Minimal conservation of predation-associated metabolite biosynthetic gene clusters underscores biosynthetic potential of Myxococcota including descriptions for ten novel species: Archangium lansinium sp. nov., Myxococcus landrumus sp. nov., Nannocystis bai.</title>
        <authorList>
            <person name="Ahearne A."/>
            <person name="Stevens C."/>
            <person name="Phillips K."/>
        </authorList>
    </citation>
    <scope>NUCLEOTIDE SEQUENCE</scope>
    <source>
        <strain evidence="3">Na p29</strain>
    </source>
</reference>
<dbReference type="Proteomes" id="UP001150924">
    <property type="component" value="Unassembled WGS sequence"/>
</dbReference>
<comment type="caution">
    <text evidence="3">The sequence shown here is derived from an EMBL/GenBank/DDBJ whole genome shotgun (WGS) entry which is preliminary data.</text>
</comment>
<evidence type="ECO:0000313" key="3">
    <source>
        <dbReference type="EMBL" id="MCY1009909.1"/>
    </source>
</evidence>
<accession>A0A9X3EUZ7</accession>
<protein>
    <recommendedName>
        <fullName evidence="5">Secreted protein</fullName>
    </recommendedName>
</protein>
<dbReference type="EMBL" id="JAPNKE010000002">
    <property type="protein sequence ID" value="MCY1009909.1"/>
    <property type="molecule type" value="Genomic_DNA"/>
</dbReference>
<proteinExistence type="predicted"/>
<evidence type="ECO:0000313" key="4">
    <source>
        <dbReference type="Proteomes" id="UP001150924"/>
    </source>
</evidence>
<organism evidence="3 4">
    <name type="scientific">Nannocystis pusilla</name>
    <dbReference type="NCBI Taxonomy" id="889268"/>
    <lineage>
        <taxon>Bacteria</taxon>
        <taxon>Pseudomonadati</taxon>
        <taxon>Myxococcota</taxon>
        <taxon>Polyangia</taxon>
        <taxon>Nannocystales</taxon>
        <taxon>Nannocystaceae</taxon>
        <taxon>Nannocystis</taxon>
    </lineage>
</organism>
<sequence length="101" mass="10627">MNSTCWALLTSKLYMRSPVICATGSSARASATVTCTPVCTVTAAKPKCSAVNRRTHASSTPRRAIADHAWSSSSPPSVSMSMRRSSTPTSVTSPSRSALYT</sequence>
<evidence type="ECO:0000256" key="1">
    <source>
        <dbReference type="SAM" id="MobiDB-lite"/>
    </source>
</evidence>